<dbReference type="Pfam" id="PF00990">
    <property type="entry name" value="GGDEF"/>
    <property type="match status" value="1"/>
</dbReference>
<dbReference type="AlphaFoldDB" id="A0A0J1H506"/>
<dbReference type="InterPro" id="IPR029787">
    <property type="entry name" value="Nucleotide_cyclase"/>
</dbReference>
<keyword evidence="6" id="KW-1185">Reference proteome</keyword>
<dbReference type="InterPro" id="IPR043128">
    <property type="entry name" value="Rev_trsase/Diguanyl_cyclase"/>
</dbReference>
<evidence type="ECO:0000259" key="4">
    <source>
        <dbReference type="PROSITE" id="PS50887"/>
    </source>
</evidence>
<keyword evidence="3" id="KW-0812">Transmembrane</keyword>
<sequence>MGILIFCLTLLLSVGHYHNYIHLRMNTYHDMLNVIKNIYLLELVVKSERQLTSLSALLDKTDIENGQSAINHTWPIVHKIKMEADHYIYFYNAQTGNIDSYPEWKRPDDFDPVTRPWYALIEQPTDKPSWIGPYPEFGSDKPVISLGQTIVSTDGRTLGVLLVDMSLDSIHCVMERVSGGLDVAIFMRSKENNEMISVINEQLLKIEHIIPNDNSVALSGLTQGALILYSLPYLPWEIGLYIPAHRFRQAFMNELVIQVLPVTAITLITFLGILFLLKIFYQELRLVEKEVRRLGKAAQPHSVALPFSSWFVEKSLKALNKKHQSQYQTLRRDPLTRVLNRRAFDQDKKVLLTTNQSYALILIDIDHFKHINDSWGHQFGDTVLCRIAELIASVVGEDHTYRIGGDEFACIVPADVEHLESTLNKIQHCASHQQWRETECPITLSMGAAMGPDEPTTLFQQADAALYQSKHMGRNCWHLSADQADNQTPQ</sequence>
<dbReference type="Proteomes" id="UP000035909">
    <property type="component" value="Unassembled WGS sequence"/>
</dbReference>
<evidence type="ECO:0000313" key="6">
    <source>
        <dbReference type="Proteomes" id="UP000035909"/>
    </source>
</evidence>
<dbReference type="EMBL" id="LDOU01000019">
    <property type="protein sequence ID" value="KLV06825.1"/>
    <property type="molecule type" value="Genomic_DNA"/>
</dbReference>
<evidence type="ECO:0000256" key="2">
    <source>
        <dbReference type="ARBA" id="ARBA00034247"/>
    </source>
</evidence>
<keyword evidence="3" id="KW-1133">Transmembrane helix</keyword>
<name>A0A0J1H506_9GAMM</name>
<comment type="catalytic activity">
    <reaction evidence="2">
        <text>2 GTP = 3',3'-c-di-GMP + 2 diphosphate</text>
        <dbReference type="Rhea" id="RHEA:24898"/>
        <dbReference type="ChEBI" id="CHEBI:33019"/>
        <dbReference type="ChEBI" id="CHEBI:37565"/>
        <dbReference type="ChEBI" id="CHEBI:58805"/>
        <dbReference type="EC" id="2.7.7.65"/>
    </reaction>
</comment>
<dbReference type="PATRIC" id="fig|320778.3.peg.3907"/>
<dbReference type="EC" id="2.7.7.65" evidence="1"/>
<feature type="domain" description="GGDEF" evidence="4">
    <location>
        <begin position="356"/>
        <end position="482"/>
    </location>
</feature>
<dbReference type="PANTHER" id="PTHR45138">
    <property type="entry name" value="REGULATORY COMPONENTS OF SENSORY TRANSDUCTION SYSTEM"/>
    <property type="match status" value="1"/>
</dbReference>
<feature type="transmembrane region" description="Helical" evidence="3">
    <location>
        <begin position="255"/>
        <end position="277"/>
    </location>
</feature>
<proteinExistence type="predicted"/>
<reference evidence="5 6" key="1">
    <citation type="submission" date="2015-05" db="EMBL/GenBank/DDBJ databases">
        <title>Photobacterium galathea sp. nov.</title>
        <authorList>
            <person name="Machado H."/>
            <person name="Gram L."/>
        </authorList>
    </citation>
    <scope>NUCLEOTIDE SEQUENCE [LARGE SCALE GENOMIC DNA]</scope>
    <source>
        <strain evidence="5 6">DSM 22954</strain>
    </source>
</reference>
<dbReference type="STRING" id="320778.ABT57_17960"/>
<evidence type="ECO:0000313" key="5">
    <source>
        <dbReference type="EMBL" id="KLV06825.1"/>
    </source>
</evidence>
<dbReference type="Gene3D" id="3.30.70.270">
    <property type="match status" value="1"/>
</dbReference>
<organism evidence="5 6">
    <name type="scientific">Photobacterium ganghwense</name>
    <dbReference type="NCBI Taxonomy" id="320778"/>
    <lineage>
        <taxon>Bacteria</taxon>
        <taxon>Pseudomonadati</taxon>
        <taxon>Pseudomonadota</taxon>
        <taxon>Gammaproteobacteria</taxon>
        <taxon>Vibrionales</taxon>
        <taxon>Vibrionaceae</taxon>
        <taxon>Photobacterium</taxon>
    </lineage>
</organism>
<dbReference type="GO" id="GO:0052621">
    <property type="term" value="F:diguanylate cyclase activity"/>
    <property type="evidence" value="ECO:0007669"/>
    <property type="project" value="UniProtKB-EC"/>
</dbReference>
<dbReference type="InterPro" id="IPR050469">
    <property type="entry name" value="Diguanylate_Cyclase"/>
</dbReference>
<comment type="caution">
    <text evidence="5">The sequence shown here is derived from an EMBL/GenBank/DDBJ whole genome shotgun (WGS) entry which is preliminary data.</text>
</comment>
<evidence type="ECO:0000256" key="3">
    <source>
        <dbReference type="SAM" id="Phobius"/>
    </source>
</evidence>
<dbReference type="NCBIfam" id="TIGR00254">
    <property type="entry name" value="GGDEF"/>
    <property type="match status" value="1"/>
</dbReference>
<dbReference type="Gene3D" id="3.30.450.20">
    <property type="entry name" value="PAS domain"/>
    <property type="match status" value="1"/>
</dbReference>
<dbReference type="InterPro" id="IPR000160">
    <property type="entry name" value="GGDEF_dom"/>
</dbReference>
<dbReference type="SMART" id="SM00267">
    <property type="entry name" value="GGDEF"/>
    <property type="match status" value="1"/>
</dbReference>
<dbReference type="PANTHER" id="PTHR45138:SF9">
    <property type="entry name" value="DIGUANYLATE CYCLASE DGCM-RELATED"/>
    <property type="match status" value="1"/>
</dbReference>
<dbReference type="CDD" id="cd01949">
    <property type="entry name" value="GGDEF"/>
    <property type="match status" value="1"/>
</dbReference>
<dbReference type="RefSeq" id="WP_047886654.1">
    <property type="nucleotide sequence ID" value="NZ_CP071325.1"/>
</dbReference>
<accession>A0A0J1H506</accession>
<evidence type="ECO:0000256" key="1">
    <source>
        <dbReference type="ARBA" id="ARBA00012528"/>
    </source>
</evidence>
<keyword evidence="3" id="KW-0472">Membrane</keyword>
<protein>
    <recommendedName>
        <fullName evidence="1">diguanylate cyclase</fullName>
        <ecNumber evidence="1">2.7.7.65</ecNumber>
    </recommendedName>
</protein>
<dbReference type="SUPFAM" id="SSF55073">
    <property type="entry name" value="Nucleotide cyclase"/>
    <property type="match status" value="1"/>
</dbReference>
<dbReference type="PROSITE" id="PS50887">
    <property type="entry name" value="GGDEF"/>
    <property type="match status" value="1"/>
</dbReference>
<gene>
    <name evidence="5" type="ORF">ABT57_17960</name>
</gene>